<proteinExistence type="predicted"/>
<dbReference type="OrthoDB" id="9762169at2"/>
<organism evidence="4 5">
    <name type="scientific">Mycolicibacterium flavescens</name>
    <name type="common">Mycobacterium flavescens</name>
    <dbReference type="NCBI Taxonomy" id="1776"/>
    <lineage>
        <taxon>Bacteria</taxon>
        <taxon>Bacillati</taxon>
        <taxon>Actinomycetota</taxon>
        <taxon>Actinomycetes</taxon>
        <taxon>Mycobacteriales</taxon>
        <taxon>Mycobacteriaceae</taxon>
        <taxon>Mycolicibacterium</taxon>
    </lineage>
</organism>
<dbReference type="SMART" id="SM00220">
    <property type="entry name" value="S_TKc"/>
    <property type="match status" value="1"/>
</dbReference>
<dbReference type="InterPro" id="IPR011009">
    <property type="entry name" value="Kinase-like_dom_sf"/>
</dbReference>
<dbReference type="PROSITE" id="PS50011">
    <property type="entry name" value="PROTEIN_KINASE_DOM"/>
    <property type="match status" value="1"/>
</dbReference>
<evidence type="ECO:0000259" key="3">
    <source>
        <dbReference type="PROSITE" id="PS50011"/>
    </source>
</evidence>
<dbReference type="EMBL" id="MIHA01000015">
    <property type="protein sequence ID" value="ODQ88429.1"/>
    <property type="molecule type" value="Genomic_DNA"/>
</dbReference>
<dbReference type="STRING" id="1776.BHQ18_19785"/>
<dbReference type="PANTHER" id="PTHR27001:SF931">
    <property type="entry name" value="OS11G0664100 PROTEIN"/>
    <property type="match status" value="1"/>
</dbReference>
<keyword evidence="4" id="KW-0418">Kinase</keyword>
<feature type="domain" description="Protein kinase" evidence="3">
    <location>
        <begin position="20"/>
        <end position="279"/>
    </location>
</feature>
<evidence type="ECO:0000313" key="5">
    <source>
        <dbReference type="Proteomes" id="UP000094053"/>
    </source>
</evidence>
<dbReference type="SUPFAM" id="SSF56112">
    <property type="entry name" value="Protein kinase-like (PK-like)"/>
    <property type="match status" value="1"/>
</dbReference>
<dbReference type="GO" id="GO:0005886">
    <property type="term" value="C:plasma membrane"/>
    <property type="evidence" value="ECO:0007669"/>
    <property type="project" value="TreeGrafter"/>
</dbReference>
<keyword evidence="2" id="KW-0067">ATP-binding</keyword>
<reference evidence="5" key="1">
    <citation type="submission" date="2016-09" db="EMBL/GenBank/DDBJ databases">
        <authorList>
            <person name="Greninger A.L."/>
            <person name="Jerome K.R."/>
            <person name="Mcnair B."/>
            <person name="Wallis C."/>
            <person name="Fang F."/>
        </authorList>
    </citation>
    <scope>NUCLEOTIDE SEQUENCE [LARGE SCALE GENOMIC DNA]</scope>
    <source>
        <strain evidence="5">M6</strain>
    </source>
</reference>
<name>A0A1E3RF07_MYCFV</name>
<dbReference type="Pfam" id="PF00069">
    <property type="entry name" value="Pkinase"/>
    <property type="match status" value="1"/>
</dbReference>
<keyword evidence="1" id="KW-0547">Nucleotide-binding</keyword>
<gene>
    <name evidence="4" type="ORF">BHQ18_19785</name>
</gene>
<comment type="caution">
    <text evidence="4">The sequence shown here is derived from an EMBL/GenBank/DDBJ whole genome shotgun (WGS) entry which is preliminary data.</text>
</comment>
<dbReference type="PROSITE" id="PS00108">
    <property type="entry name" value="PROTEIN_KINASE_ST"/>
    <property type="match status" value="1"/>
</dbReference>
<dbReference type="InterPro" id="IPR000719">
    <property type="entry name" value="Prot_kinase_dom"/>
</dbReference>
<evidence type="ECO:0000313" key="4">
    <source>
        <dbReference type="EMBL" id="ODQ88429.1"/>
    </source>
</evidence>
<keyword evidence="4" id="KW-0808">Transferase</keyword>
<evidence type="ECO:0000256" key="1">
    <source>
        <dbReference type="ARBA" id="ARBA00022741"/>
    </source>
</evidence>
<dbReference type="GO" id="GO:0005524">
    <property type="term" value="F:ATP binding"/>
    <property type="evidence" value="ECO:0007669"/>
    <property type="project" value="UniProtKB-KW"/>
</dbReference>
<dbReference type="InterPro" id="IPR008271">
    <property type="entry name" value="Ser/Thr_kinase_AS"/>
</dbReference>
<accession>A0A1E3RF07</accession>
<dbReference type="Proteomes" id="UP000094053">
    <property type="component" value="Unassembled WGS sequence"/>
</dbReference>
<dbReference type="GO" id="GO:0004672">
    <property type="term" value="F:protein kinase activity"/>
    <property type="evidence" value="ECO:0007669"/>
    <property type="project" value="InterPro"/>
</dbReference>
<dbReference type="PANTHER" id="PTHR27001">
    <property type="entry name" value="OS01G0253100 PROTEIN"/>
    <property type="match status" value="1"/>
</dbReference>
<evidence type="ECO:0000256" key="2">
    <source>
        <dbReference type="ARBA" id="ARBA00022840"/>
    </source>
</evidence>
<protein>
    <submittedName>
        <fullName evidence="4">Protein kinase</fullName>
    </submittedName>
</protein>
<dbReference type="Gene3D" id="1.10.510.10">
    <property type="entry name" value="Transferase(Phosphotransferase) domain 1"/>
    <property type="match status" value="1"/>
</dbReference>
<keyword evidence="5" id="KW-1185">Reference proteome</keyword>
<dbReference type="AlphaFoldDB" id="A0A1E3RF07"/>
<sequence length="362" mass="40797">MPSEPNIPSLERSRPLRLAFECLQTLPEGSNPVRVWWDENLQCEQVGKRVDLSNLDDVLPEPAILRQIRHDHVVPILAAPVVDGFPQPMRVIEIVTPYYKRGSLTDAFIRGERFGPTETVRIVQAALRGLGHLHEVHGILHRDIKSPNILLTEDEFLARIGDLGCAGRIGEDGRTPALDIPTLYSPPELVGTGILTRASDLYPMGLVLLELLKGGFDYDAYPKSDVVRRLLRGVSPLSMAERSHPIWASRSLRRILNKSLHSVPGQRFQTASEMDNALSRARVIDWAETDTLRWEAPFRHHRGRRVRVEAVQRRKGGFRLSTQINSGNGWRRYGLADLDVEALDSSRARSLFDQATDRAIVR</sequence>